<dbReference type="InterPro" id="IPR016024">
    <property type="entry name" value="ARM-type_fold"/>
</dbReference>
<reference evidence="7" key="1">
    <citation type="submission" date="2022-07" db="EMBL/GenBank/DDBJ databases">
        <title>Phylogenomic reconstructions and comparative analyses of Kickxellomycotina fungi.</title>
        <authorList>
            <person name="Reynolds N.K."/>
            <person name="Stajich J.E."/>
            <person name="Barry K."/>
            <person name="Grigoriev I.V."/>
            <person name="Crous P."/>
            <person name="Smith M.E."/>
        </authorList>
    </citation>
    <scope>NUCLEOTIDE SEQUENCE</scope>
    <source>
        <strain evidence="7">NBRC 105414</strain>
    </source>
</reference>
<keyword evidence="8" id="KW-1185">Reference proteome</keyword>
<evidence type="ECO:0000256" key="2">
    <source>
        <dbReference type="ARBA" id="ARBA00022741"/>
    </source>
</evidence>
<sequence length="1306" mass="140009">MGSEQRIGEYKLGDILGKGAAGAVYRGLNLRTGEVVAIKQIRTEGFSSSVEIETARKEIDVLRDLNHHNIVKYIGYEQSEHELDIILEYCEGGSLQNILSKFSKFPENLVGVYVAQILDGLAYLHSNAILHRDIKPGNILLLKEGVVKLADFGVARIQNGLNTVVGSPYWIAPEVLLLNGATAASDIWSLGCTIVQLVSGKAPYQDLPPMTAMFRIGQDEHPPFPANISPLLRDFLSKCLVHVPSARATAEELRAHEWIHACLRERQGEGQISNNYERDIRTVAHWNQAVMNSSPRDVKRFSIGGGGNSSSSGNPAALNSGHSSYAHAGGVGQAHIGAGYANFSGSSSNLHASYGSARARDEIPGAILGMSSMGISHSGDGTTQRTVSSIAAYEEDSGDDWDNAFENLDTLKLKAKPRPLVAYPQAIVPPTSPGADPDPQEAADVHAYLPLPAERTMSESIPAQHQGGHQLSGQHHHGQVQQQLRSHTSPPSPRMWAQRRRALPGDYARAGHLAEDCDDADPGDGASCVYGAEAAAAAAAGSHMPVPALHYGGALDGRPESVAEALVRRTELGLRLDAPHPAPVHGSFGRVAHQRDGSHVSLEALPPAGAEGGSSRSSLGQAQQGRGPPQQQQQQQHQQQQRHVRPRQANNMPPGFPSRSSEERLRRETEIRWVQDIGAIVAQLRGITQEDVLVLRCQQAVGLLREGRGVFSASHDWRVRSVVDALRAHQGSSNAQRHLLVVVNRLCHMDAHYLRAFCLHGIIQLVLPMMRWPPRDAAGELQAEAAGLVSRLCRCEDPVPIRMLLACDAVSALCAEIGALVDLDVATGVAPMSRVLTSLVALIIAKGLPPELSAPDLGDLLAQAQAVPLLCRLLARYGEACQPPLPSAAQASSGRSSANGSDAGSGNGNGNGNGNGSGSGNGQQSPADRAYHGVCDVLMVACRLFNELVRRIDSLQDQICESGLLDAMFRHLHRYPRKAVVLAIHGVRFLSKNPASLDVLDRAGILSVSASLLASPAAHAYREYVMTTVLRVCSSSLERQQALATQHPELVAAAMEYAQVREAPTLSKYGRLIVLGLASGGAQCCRVLKEVDAFELVVKLISRERWCGMAIRALLDWTRTVPADIVPSLTGDGAAAGWGDLARPLLSLSTSSTTLDMYAATFYSLVRLYVPAFPRACMGDGEATGDCIWVRLMDRYLACSGLADGEAASEGRQPPHGPSAATAAAAAAAAANARPEVVAANHMNATTRLTFLNLLLVLQPYLRITTPDMQRRIDRYCNEMVLSSKLDAALPVRKASLELSLALERM</sequence>
<feature type="compositionally biased region" description="Low complexity" evidence="5">
    <location>
        <begin position="887"/>
        <end position="902"/>
    </location>
</feature>
<dbReference type="Pfam" id="PF00069">
    <property type="entry name" value="Pkinase"/>
    <property type="match status" value="1"/>
</dbReference>
<evidence type="ECO:0000313" key="8">
    <source>
        <dbReference type="Proteomes" id="UP001140217"/>
    </source>
</evidence>
<feature type="region of interest" description="Disordered" evidence="5">
    <location>
        <begin position="603"/>
        <end position="664"/>
    </location>
</feature>
<feature type="compositionally biased region" description="Low complexity" evidence="5">
    <location>
        <begin position="620"/>
        <end position="639"/>
    </location>
</feature>
<gene>
    <name evidence="7" type="primary">CDC15</name>
    <name evidence="7" type="ORF">H4R18_004644</name>
</gene>
<organism evidence="7 8">
    <name type="scientific">Coemansia javaensis</name>
    <dbReference type="NCBI Taxonomy" id="2761396"/>
    <lineage>
        <taxon>Eukaryota</taxon>
        <taxon>Fungi</taxon>
        <taxon>Fungi incertae sedis</taxon>
        <taxon>Zoopagomycota</taxon>
        <taxon>Kickxellomycotina</taxon>
        <taxon>Kickxellomycetes</taxon>
        <taxon>Kickxellales</taxon>
        <taxon>Kickxellaceae</taxon>
        <taxon>Coemansia</taxon>
    </lineage>
</organism>
<evidence type="ECO:0000256" key="4">
    <source>
        <dbReference type="ARBA" id="ARBA00022840"/>
    </source>
</evidence>
<protein>
    <submittedName>
        <fullName evidence="7">Protein kinase of the Mitotic Exit Network</fullName>
        <ecNumber evidence="7">2.7.11.1</ecNumber>
    </submittedName>
</protein>
<keyword evidence="1 7" id="KW-0808">Transferase</keyword>
<dbReference type="Gene3D" id="1.10.510.10">
    <property type="entry name" value="Transferase(Phosphotransferase) domain 1"/>
    <property type="match status" value="1"/>
</dbReference>
<feature type="domain" description="Protein kinase" evidence="6">
    <location>
        <begin position="10"/>
        <end position="259"/>
    </location>
</feature>
<dbReference type="PROSITE" id="PS50011">
    <property type="entry name" value="PROTEIN_KINASE_DOM"/>
    <property type="match status" value="1"/>
</dbReference>
<comment type="caution">
    <text evidence="7">The sequence shown here is derived from an EMBL/GenBank/DDBJ whole genome shotgun (WGS) entry which is preliminary data.</text>
</comment>
<dbReference type="Gene3D" id="1.25.10.10">
    <property type="entry name" value="Leucine-rich Repeat Variant"/>
    <property type="match status" value="1"/>
</dbReference>
<dbReference type="Proteomes" id="UP001140217">
    <property type="component" value="Unassembled WGS sequence"/>
</dbReference>
<dbReference type="InterPro" id="IPR050538">
    <property type="entry name" value="MAP_kinase_kinase_kinase"/>
</dbReference>
<dbReference type="SMART" id="SM00220">
    <property type="entry name" value="S_TKc"/>
    <property type="match status" value="1"/>
</dbReference>
<name>A0A9W8H4B3_9FUNG</name>
<feature type="region of interest" description="Disordered" evidence="5">
    <location>
        <begin position="886"/>
        <end position="925"/>
    </location>
</feature>
<dbReference type="InterPro" id="IPR000719">
    <property type="entry name" value="Prot_kinase_dom"/>
</dbReference>
<dbReference type="EMBL" id="JANBUL010000233">
    <property type="protein sequence ID" value="KAJ2778368.1"/>
    <property type="molecule type" value="Genomic_DNA"/>
</dbReference>
<accession>A0A9W8H4B3</accession>
<feature type="region of interest" description="Disordered" evidence="5">
    <location>
        <begin position="460"/>
        <end position="496"/>
    </location>
</feature>
<dbReference type="InterPro" id="IPR008271">
    <property type="entry name" value="Ser/Thr_kinase_AS"/>
</dbReference>
<evidence type="ECO:0000256" key="5">
    <source>
        <dbReference type="SAM" id="MobiDB-lite"/>
    </source>
</evidence>
<feature type="compositionally biased region" description="Gly residues" evidence="5">
    <location>
        <begin position="903"/>
        <end position="921"/>
    </location>
</feature>
<dbReference type="PANTHER" id="PTHR48016">
    <property type="entry name" value="MAP KINASE KINASE KINASE SSK2-RELATED-RELATED"/>
    <property type="match status" value="1"/>
</dbReference>
<feature type="compositionally biased region" description="Low complexity" evidence="5">
    <location>
        <begin position="464"/>
        <end position="483"/>
    </location>
</feature>
<dbReference type="EC" id="2.7.11.1" evidence="7"/>
<dbReference type="InterPro" id="IPR011009">
    <property type="entry name" value="Kinase-like_dom_sf"/>
</dbReference>
<keyword evidence="3 7" id="KW-0418">Kinase</keyword>
<dbReference type="SUPFAM" id="SSF56112">
    <property type="entry name" value="Protein kinase-like (PK-like)"/>
    <property type="match status" value="1"/>
</dbReference>
<dbReference type="OrthoDB" id="8693905at2759"/>
<evidence type="ECO:0000259" key="6">
    <source>
        <dbReference type="PROSITE" id="PS50011"/>
    </source>
</evidence>
<keyword evidence="2" id="KW-0547">Nucleotide-binding</keyword>
<dbReference type="GO" id="GO:0005737">
    <property type="term" value="C:cytoplasm"/>
    <property type="evidence" value="ECO:0007669"/>
    <property type="project" value="TreeGrafter"/>
</dbReference>
<evidence type="ECO:0000256" key="1">
    <source>
        <dbReference type="ARBA" id="ARBA00022679"/>
    </source>
</evidence>
<dbReference type="PANTHER" id="PTHR48016:SF4">
    <property type="entry name" value="PROTEIN KINASE DOMAIN-CONTAINING PROTEIN"/>
    <property type="match status" value="1"/>
</dbReference>
<dbReference type="GO" id="GO:0005524">
    <property type="term" value="F:ATP binding"/>
    <property type="evidence" value="ECO:0007669"/>
    <property type="project" value="UniProtKB-KW"/>
</dbReference>
<proteinExistence type="predicted"/>
<dbReference type="InterPro" id="IPR011989">
    <property type="entry name" value="ARM-like"/>
</dbReference>
<dbReference type="GO" id="GO:0004709">
    <property type="term" value="F:MAP kinase kinase kinase activity"/>
    <property type="evidence" value="ECO:0007669"/>
    <property type="project" value="TreeGrafter"/>
</dbReference>
<keyword evidence="4" id="KW-0067">ATP-binding</keyword>
<evidence type="ECO:0000256" key="3">
    <source>
        <dbReference type="ARBA" id="ARBA00022777"/>
    </source>
</evidence>
<dbReference type="CDD" id="cd06627">
    <property type="entry name" value="STKc_Cdc7_like"/>
    <property type="match status" value="1"/>
</dbReference>
<dbReference type="SUPFAM" id="SSF48371">
    <property type="entry name" value="ARM repeat"/>
    <property type="match status" value="1"/>
</dbReference>
<evidence type="ECO:0000313" key="7">
    <source>
        <dbReference type="EMBL" id="KAJ2778368.1"/>
    </source>
</evidence>
<dbReference type="PROSITE" id="PS00108">
    <property type="entry name" value="PROTEIN_KINASE_ST"/>
    <property type="match status" value="1"/>
</dbReference>